<evidence type="ECO:0000256" key="4">
    <source>
        <dbReference type="ARBA" id="ARBA00022833"/>
    </source>
</evidence>
<dbReference type="Pfam" id="PF00246">
    <property type="entry name" value="Peptidase_M14"/>
    <property type="match status" value="1"/>
</dbReference>
<dbReference type="PRINTS" id="PR00765">
    <property type="entry name" value="CRBOXYPTASEA"/>
</dbReference>
<dbReference type="PANTHER" id="PTHR11705:SF119">
    <property type="entry name" value="OS02G0119300 PROTEIN"/>
    <property type="match status" value="1"/>
</dbReference>
<evidence type="ECO:0000256" key="3">
    <source>
        <dbReference type="ARBA" id="ARBA00022723"/>
    </source>
</evidence>
<dbReference type="RefSeq" id="WP_261694089.1">
    <property type="nucleotide sequence ID" value="NZ_CP104694.1"/>
</dbReference>
<evidence type="ECO:0000256" key="6">
    <source>
        <dbReference type="SAM" id="SignalP"/>
    </source>
</evidence>
<keyword evidence="3" id="KW-0479">Metal-binding</keyword>
<dbReference type="SUPFAM" id="SSF53187">
    <property type="entry name" value="Zn-dependent exopeptidases"/>
    <property type="match status" value="1"/>
</dbReference>
<comment type="cofactor">
    <cofactor evidence="1">
        <name>Zn(2+)</name>
        <dbReference type="ChEBI" id="CHEBI:29105"/>
    </cofactor>
</comment>
<dbReference type="Gene3D" id="2.60.120.260">
    <property type="entry name" value="Galactose-binding domain-like"/>
    <property type="match status" value="1"/>
</dbReference>
<evidence type="ECO:0000313" key="8">
    <source>
        <dbReference type="EMBL" id="UXI67113.1"/>
    </source>
</evidence>
<dbReference type="SMART" id="SM00631">
    <property type="entry name" value="Zn_pept"/>
    <property type="match status" value="1"/>
</dbReference>
<evidence type="ECO:0000256" key="2">
    <source>
        <dbReference type="ARBA" id="ARBA00005988"/>
    </source>
</evidence>
<dbReference type="Gene3D" id="3.40.630.10">
    <property type="entry name" value="Zn peptidases"/>
    <property type="match status" value="1"/>
</dbReference>
<dbReference type="SUPFAM" id="SSF49464">
    <property type="entry name" value="Carboxypeptidase regulatory domain-like"/>
    <property type="match status" value="1"/>
</dbReference>
<gene>
    <name evidence="8" type="ORF">N4264_20560</name>
</gene>
<dbReference type="Proteomes" id="UP001064632">
    <property type="component" value="Chromosome"/>
</dbReference>
<sequence>MLSLAVATVLAGLAAVPSVRAEEPARREIVIVRYGDAAKIPQLAERFSHMRVDRKKGVIVVDASADDIAWMRSLDMRVDVDKVATEQLDRIQSGVSLKSIPNFSCYRTVEETQASLDAMVTTFPTLASKIDIGDSWEKVSPAGNAGYDLNVLKLTNSANTAPKPKFFIMTAIHAREYTTAELNTRFAEWLLNGYGKDADATWLLDNNEFHLLLHTNPDGRKYAEAGQMWRKNTNTAYCGATSSSRGADLNRNYPFHWGGAGASTDQCSETYRGPTPGSEPETQAVTNYIQTIFPDNRPDDTTTAAPDTTQGLFFDIHSFSQLVLWPWGDVTAVAPNGPAMEILGRRLAYFNNYDPQQSVGLYPTTGATDDHAYGTLGVPAYTIELGTAFFENCNSFDNTTLPINLKALQYAARTLQAPYKLPYGPDVTQLTATPDLAVAGDVVQIRATLDDAAFNRTPQPQAGAPPVPTTQNVTGGTVYVDILPWANGATGQAMSAVDGGFNSGTEQASLALSTAGMASGKHLVYVQGTDTAGSKGPPRAAFVEVVQANEIATLHGSVRNAQNQQPLAATLEIGTTTFNADANGAYSRRLRAGMVDIAVSAPGFMTERVSDVNLAGGADVTRDFQLSPACVVFQDNAEGTNPGWTAQSPWGVANNVSGNATKVWTDSPAGNYADDLNISLTSPVINLTNYEDVTLRFDQKCSTESGWDFGNVEYALDGNSANPTWNLLQQCSGNTSWQNVAISLPQATNQAALRLRFRLTTDGNTTQEGWSIDNVRVEAGGIACRGNPDVLFRNGFE</sequence>
<keyword evidence="6" id="KW-0732">Signal</keyword>
<dbReference type="InterPro" id="IPR000834">
    <property type="entry name" value="Peptidase_M14"/>
</dbReference>
<keyword evidence="8" id="KW-0121">Carboxypeptidase</keyword>
<feature type="active site" description="Proton donor/acceptor" evidence="5">
    <location>
        <position position="384"/>
    </location>
</feature>
<comment type="similarity">
    <text evidence="2 5">Belongs to the peptidase M14 family.</text>
</comment>
<evidence type="ECO:0000256" key="5">
    <source>
        <dbReference type="PROSITE-ProRule" id="PRU01379"/>
    </source>
</evidence>
<evidence type="ECO:0000313" key="9">
    <source>
        <dbReference type="Proteomes" id="UP001064632"/>
    </source>
</evidence>
<organism evidence="8 9">
    <name type="scientific">Tahibacter amnicola</name>
    <dbReference type="NCBI Taxonomy" id="2976241"/>
    <lineage>
        <taxon>Bacteria</taxon>
        <taxon>Pseudomonadati</taxon>
        <taxon>Pseudomonadota</taxon>
        <taxon>Gammaproteobacteria</taxon>
        <taxon>Lysobacterales</taxon>
        <taxon>Rhodanobacteraceae</taxon>
        <taxon>Tahibacter</taxon>
    </lineage>
</organism>
<dbReference type="EMBL" id="CP104694">
    <property type="protein sequence ID" value="UXI67113.1"/>
    <property type="molecule type" value="Genomic_DNA"/>
</dbReference>
<dbReference type="InterPro" id="IPR057247">
    <property type="entry name" value="CARBOXYPEPT_ZN_2"/>
</dbReference>
<protein>
    <submittedName>
        <fullName evidence="8">M14 family zinc carboxypeptidase</fullName>
    </submittedName>
</protein>
<keyword evidence="8" id="KW-0378">Hydrolase</keyword>
<keyword evidence="8" id="KW-0645">Protease</keyword>
<proteinExistence type="inferred from homology"/>
<feature type="domain" description="Peptidase M14" evidence="7">
    <location>
        <begin position="105"/>
        <end position="414"/>
    </location>
</feature>
<evidence type="ECO:0000259" key="7">
    <source>
        <dbReference type="PROSITE" id="PS52035"/>
    </source>
</evidence>
<dbReference type="PANTHER" id="PTHR11705">
    <property type="entry name" value="PROTEASE FAMILY M14 CARBOXYPEPTIDASE A,B"/>
    <property type="match status" value="1"/>
</dbReference>
<dbReference type="GO" id="GO:0004180">
    <property type="term" value="F:carboxypeptidase activity"/>
    <property type="evidence" value="ECO:0007669"/>
    <property type="project" value="UniProtKB-KW"/>
</dbReference>
<accession>A0ABY6BAM5</accession>
<dbReference type="PROSITE" id="PS00133">
    <property type="entry name" value="CARBOXYPEPT_ZN_2"/>
    <property type="match status" value="1"/>
</dbReference>
<dbReference type="Pfam" id="PF13620">
    <property type="entry name" value="CarboxypepD_reg"/>
    <property type="match status" value="1"/>
</dbReference>
<dbReference type="PROSITE" id="PS52035">
    <property type="entry name" value="PEPTIDASE_M14"/>
    <property type="match status" value="1"/>
</dbReference>
<name>A0ABY6BAM5_9GAMM</name>
<dbReference type="Gene3D" id="2.60.40.1120">
    <property type="entry name" value="Carboxypeptidase-like, regulatory domain"/>
    <property type="match status" value="1"/>
</dbReference>
<feature type="signal peptide" evidence="6">
    <location>
        <begin position="1"/>
        <end position="21"/>
    </location>
</feature>
<evidence type="ECO:0000256" key="1">
    <source>
        <dbReference type="ARBA" id="ARBA00001947"/>
    </source>
</evidence>
<dbReference type="InterPro" id="IPR008969">
    <property type="entry name" value="CarboxyPept-like_regulatory"/>
</dbReference>
<feature type="chain" id="PRO_5046800845" evidence="6">
    <location>
        <begin position="22"/>
        <end position="797"/>
    </location>
</feature>
<reference evidence="8" key="1">
    <citation type="submission" date="2022-09" db="EMBL/GenBank/DDBJ databases">
        <title>Tahibacter sp. nov., isolated from a fresh water.</title>
        <authorList>
            <person name="Baek J.H."/>
            <person name="Lee J.K."/>
            <person name="Kim J.M."/>
            <person name="Jeon C.O."/>
        </authorList>
    </citation>
    <scope>NUCLEOTIDE SEQUENCE</scope>
    <source>
        <strain evidence="8">W38</strain>
    </source>
</reference>
<keyword evidence="4" id="KW-0862">Zinc</keyword>
<keyword evidence="9" id="KW-1185">Reference proteome</keyword>